<organism evidence="2 3">
    <name type="scientific">Bianquea renquensis</name>
    <dbReference type="NCBI Taxonomy" id="2763661"/>
    <lineage>
        <taxon>Bacteria</taxon>
        <taxon>Bacillati</taxon>
        <taxon>Bacillota</taxon>
        <taxon>Clostridia</taxon>
        <taxon>Eubacteriales</taxon>
        <taxon>Bianqueaceae</taxon>
        <taxon>Bianquea</taxon>
    </lineage>
</organism>
<dbReference type="Proteomes" id="UP000657006">
    <property type="component" value="Unassembled WGS sequence"/>
</dbReference>
<feature type="region of interest" description="Disordered" evidence="1">
    <location>
        <begin position="1"/>
        <end position="20"/>
    </location>
</feature>
<proteinExistence type="predicted"/>
<reference evidence="2" key="1">
    <citation type="submission" date="2020-08" db="EMBL/GenBank/DDBJ databases">
        <title>Genome public.</title>
        <authorList>
            <person name="Liu C."/>
            <person name="Sun Q."/>
        </authorList>
    </citation>
    <scope>NUCLEOTIDE SEQUENCE</scope>
    <source>
        <strain evidence="2">NSJ-32</strain>
    </source>
</reference>
<evidence type="ECO:0000313" key="3">
    <source>
        <dbReference type="Proteomes" id="UP000657006"/>
    </source>
</evidence>
<dbReference type="RefSeq" id="WP_249289893.1">
    <property type="nucleotide sequence ID" value="NZ_JACRSQ010000021.1"/>
</dbReference>
<dbReference type="AlphaFoldDB" id="A0A926DVZ2"/>
<gene>
    <name evidence="2" type="ORF">H8730_12755</name>
</gene>
<sequence length="66" mass="7578">MHAGEARNSRDQRAHAAKFPAITVETIMPAEKRHEKCTPARRAVSRQDDPFPDTLLVFVEINMDRF</sequence>
<keyword evidence="3" id="KW-1185">Reference proteome</keyword>
<dbReference type="EMBL" id="JACRSQ010000021">
    <property type="protein sequence ID" value="MBC8544409.1"/>
    <property type="molecule type" value="Genomic_DNA"/>
</dbReference>
<protein>
    <submittedName>
        <fullName evidence="2">Uncharacterized protein</fullName>
    </submittedName>
</protein>
<evidence type="ECO:0000256" key="1">
    <source>
        <dbReference type="SAM" id="MobiDB-lite"/>
    </source>
</evidence>
<evidence type="ECO:0000313" key="2">
    <source>
        <dbReference type="EMBL" id="MBC8544409.1"/>
    </source>
</evidence>
<accession>A0A926DVZ2</accession>
<feature type="compositionally biased region" description="Basic and acidic residues" evidence="1">
    <location>
        <begin position="1"/>
        <end position="14"/>
    </location>
</feature>
<comment type="caution">
    <text evidence="2">The sequence shown here is derived from an EMBL/GenBank/DDBJ whole genome shotgun (WGS) entry which is preliminary data.</text>
</comment>
<name>A0A926DVZ2_9FIRM</name>